<name>A0ABS9K8I0_9BACT</name>
<reference evidence="2" key="1">
    <citation type="submission" date="2022-01" db="EMBL/GenBank/DDBJ databases">
        <authorList>
            <person name="Wang Y."/>
        </authorList>
    </citation>
    <scope>NUCLEOTIDE SEQUENCE</scope>
    <source>
        <strain evidence="2">WB101</strain>
    </source>
</reference>
<accession>A0ABS9K8I0</accession>
<proteinExistence type="predicted"/>
<gene>
    <name evidence="2" type="ORF">L6773_01160</name>
</gene>
<evidence type="ECO:0000256" key="1">
    <source>
        <dbReference type="SAM" id="SignalP"/>
    </source>
</evidence>
<dbReference type="Gene3D" id="3.10.450.360">
    <property type="match status" value="1"/>
</dbReference>
<feature type="chain" id="PRO_5047214052" description="PepSY domain-containing protein" evidence="1">
    <location>
        <begin position="23"/>
        <end position="200"/>
    </location>
</feature>
<protein>
    <recommendedName>
        <fullName evidence="4">PepSY domain-containing protein</fullName>
    </recommendedName>
</protein>
<dbReference type="SUPFAM" id="SSF160574">
    <property type="entry name" value="BT0923-like"/>
    <property type="match status" value="1"/>
</dbReference>
<evidence type="ECO:0000313" key="2">
    <source>
        <dbReference type="EMBL" id="MCG2587155.1"/>
    </source>
</evidence>
<sequence>MTLKYLFTALLSLLFLSQVSFAQDLKEEVENSIDKDEMPASALDALEDFLEDQIVTDTDYYRETDGETITFEAKLNWQGYQYSIEFTDEGLLLDIEQLIEFSEIPEKIQDRITEIMEEQFSKFRMTRVQRQFIADEEDEEGEDVIEDFLENDMDDLVVRYEIEVEGQNRSEMGSFEMLFDSEGELIQRRRIVRRSIDNIW</sequence>
<feature type="signal peptide" evidence="1">
    <location>
        <begin position="1"/>
        <end position="22"/>
    </location>
</feature>
<dbReference type="EMBL" id="JAKLWS010000001">
    <property type="protein sequence ID" value="MCG2587155.1"/>
    <property type="molecule type" value="Genomic_DNA"/>
</dbReference>
<keyword evidence="3" id="KW-1185">Reference proteome</keyword>
<comment type="caution">
    <text evidence="2">The sequence shown here is derived from an EMBL/GenBank/DDBJ whole genome shotgun (WGS) entry which is preliminary data.</text>
</comment>
<dbReference type="Proteomes" id="UP001165366">
    <property type="component" value="Unassembled WGS sequence"/>
</dbReference>
<keyword evidence="1" id="KW-0732">Signal</keyword>
<organism evidence="2 3">
    <name type="scientific">Rhodohalobacter sulfatireducens</name>
    <dbReference type="NCBI Taxonomy" id="2911366"/>
    <lineage>
        <taxon>Bacteria</taxon>
        <taxon>Pseudomonadati</taxon>
        <taxon>Balneolota</taxon>
        <taxon>Balneolia</taxon>
        <taxon>Balneolales</taxon>
        <taxon>Balneolaceae</taxon>
        <taxon>Rhodohalobacter</taxon>
    </lineage>
</organism>
<evidence type="ECO:0000313" key="3">
    <source>
        <dbReference type="Proteomes" id="UP001165366"/>
    </source>
</evidence>
<dbReference type="RefSeq" id="WP_237852001.1">
    <property type="nucleotide sequence ID" value="NZ_JAKLWS010000001.1"/>
</dbReference>
<reference evidence="2" key="2">
    <citation type="submission" date="2024-05" db="EMBL/GenBank/DDBJ databases">
        <title>Rhodohalobacter halophilus gen. nov., sp. nov., a moderately halophilic member of the family Balneolaceae.</title>
        <authorList>
            <person name="Xia J."/>
        </authorList>
    </citation>
    <scope>NUCLEOTIDE SEQUENCE</scope>
    <source>
        <strain evidence="2">WB101</strain>
    </source>
</reference>
<evidence type="ECO:0008006" key="4">
    <source>
        <dbReference type="Google" id="ProtNLM"/>
    </source>
</evidence>